<evidence type="ECO:0000259" key="1">
    <source>
        <dbReference type="Pfam" id="PF13456"/>
    </source>
</evidence>
<dbReference type="InterPro" id="IPR002156">
    <property type="entry name" value="RNaseH_domain"/>
</dbReference>
<organism evidence="3 4">
    <name type="scientific">Hibiscus sabdariffa</name>
    <name type="common">roselle</name>
    <dbReference type="NCBI Taxonomy" id="183260"/>
    <lineage>
        <taxon>Eukaryota</taxon>
        <taxon>Viridiplantae</taxon>
        <taxon>Streptophyta</taxon>
        <taxon>Embryophyta</taxon>
        <taxon>Tracheophyta</taxon>
        <taxon>Spermatophyta</taxon>
        <taxon>Magnoliopsida</taxon>
        <taxon>eudicotyledons</taxon>
        <taxon>Gunneridae</taxon>
        <taxon>Pentapetalae</taxon>
        <taxon>rosids</taxon>
        <taxon>malvids</taxon>
        <taxon>Malvales</taxon>
        <taxon>Malvaceae</taxon>
        <taxon>Malvoideae</taxon>
        <taxon>Hibiscus</taxon>
    </lineage>
</organism>
<dbReference type="EMBL" id="JBBPBM010000036">
    <property type="protein sequence ID" value="KAK8529401.1"/>
    <property type="molecule type" value="Genomic_DNA"/>
</dbReference>
<dbReference type="Proteomes" id="UP001472677">
    <property type="component" value="Unassembled WGS sequence"/>
</dbReference>
<dbReference type="InterPro" id="IPR044730">
    <property type="entry name" value="RNase_H-like_dom_plant"/>
</dbReference>
<dbReference type="SUPFAM" id="SSF53098">
    <property type="entry name" value="Ribonuclease H-like"/>
    <property type="match status" value="1"/>
</dbReference>
<keyword evidence="4" id="KW-1185">Reference proteome</keyword>
<sequence>MMCRVWKELGVVLGSPPVVLGSPRIRSFLWMVYWDKILTNTERAHRSLAGDANCSYCGPTCEDTLHILRDCPAALALWTLLIKPERLGEFLSLALREWLRSNLDNDCCFPKNSLHWDIMFVYILWNLWTQRNARIFDADSVFHEYVLERCRHLVSEVCAGVMQRQVTCNADGSFRVETGCDVWGSVAESPWGVDCRLCQKYGICSAIEAELWVIYECLKYASELGITRLRLVSDCGRAIQALENRGVRGSISLIHHIWDFLDKQCEVLLIVINRERNKVADALAHLAWKLLFGFHDFVDPPNDISYVLMSDLSG</sequence>
<dbReference type="InterPro" id="IPR053151">
    <property type="entry name" value="RNase_H-like"/>
</dbReference>
<accession>A0ABR2D3P2</accession>
<gene>
    <name evidence="3" type="ORF">V6N12_060183</name>
</gene>
<dbReference type="InterPro" id="IPR026960">
    <property type="entry name" value="RVT-Znf"/>
</dbReference>
<dbReference type="PANTHER" id="PTHR47723">
    <property type="entry name" value="OS05G0353850 PROTEIN"/>
    <property type="match status" value="1"/>
</dbReference>
<evidence type="ECO:0000259" key="2">
    <source>
        <dbReference type="Pfam" id="PF13966"/>
    </source>
</evidence>
<dbReference type="CDD" id="cd06222">
    <property type="entry name" value="RNase_H_like"/>
    <property type="match status" value="1"/>
</dbReference>
<dbReference type="InterPro" id="IPR012337">
    <property type="entry name" value="RNaseH-like_sf"/>
</dbReference>
<protein>
    <submittedName>
        <fullName evidence="3">Uncharacterized protein</fullName>
    </submittedName>
</protein>
<feature type="domain" description="RNase H type-1" evidence="1">
    <location>
        <begin position="171"/>
        <end position="286"/>
    </location>
</feature>
<dbReference type="PANTHER" id="PTHR47723:SF13">
    <property type="entry name" value="PUTATIVE-RELATED"/>
    <property type="match status" value="1"/>
</dbReference>
<dbReference type="Pfam" id="PF13456">
    <property type="entry name" value="RVT_3"/>
    <property type="match status" value="1"/>
</dbReference>
<proteinExistence type="predicted"/>
<evidence type="ECO:0000313" key="3">
    <source>
        <dbReference type="EMBL" id="KAK8529401.1"/>
    </source>
</evidence>
<dbReference type="Pfam" id="PF13966">
    <property type="entry name" value="zf-RVT"/>
    <property type="match status" value="1"/>
</dbReference>
<dbReference type="Gene3D" id="3.30.420.10">
    <property type="entry name" value="Ribonuclease H-like superfamily/Ribonuclease H"/>
    <property type="match status" value="1"/>
</dbReference>
<dbReference type="InterPro" id="IPR036397">
    <property type="entry name" value="RNaseH_sf"/>
</dbReference>
<reference evidence="3 4" key="1">
    <citation type="journal article" date="2024" name="G3 (Bethesda)">
        <title>Genome assembly of Hibiscus sabdariffa L. provides insights into metabolisms of medicinal natural products.</title>
        <authorList>
            <person name="Kim T."/>
        </authorList>
    </citation>
    <scope>NUCLEOTIDE SEQUENCE [LARGE SCALE GENOMIC DNA]</scope>
    <source>
        <strain evidence="3">TK-2024</strain>
        <tissue evidence="3">Old leaves</tissue>
    </source>
</reference>
<comment type="caution">
    <text evidence="3">The sequence shown here is derived from an EMBL/GenBank/DDBJ whole genome shotgun (WGS) entry which is preliminary data.</text>
</comment>
<evidence type="ECO:0000313" key="4">
    <source>
        <dbReference type="Proteomes" id="UP001472677"/>
    </source>
</evidence>
<feature type="domain" description="Reverse transcriptase zinc-binding" evidence="2">
    <location>
        <begin position="22"/>
        <end position="78"/>
    </location>
</feature>
<name>A0ABR2D3P2_9ROSI</name>